<comment type="caution">
    <text evidence="1">The sequence shown here is derived from an EMBL/GenBank/DDBJ whole genome shotgun (WGS) entry which is preliminary data.</text>
</comment>
<dbReference type="AlphaFoldDB" id="A0A1G2S5I1"/>
<reference evidence="1 2" key="1">
    <citation type="journal article" date="2016" name="Nat. Commun.">
        <title>Thousands of microbial genomes shed light on interconnected biogeochemical processes in an aquifer system.</title>
        <authorList>
            <person name="Anantharaman K."/>
            <person name="Brown C.T."/>
            <person name="Hug L.A."/>
            <person name="Sharon I."/>
            <person name="Castelle C.J."/>
            <person name="Probst A.J."/>
            <person name="Thomas B.C."/>
            <person name="Singh A."/>
            <person name="Wilkins M.J."/>
            <person name="Karaoz U."/>
            <person name="Brodie E.L."/>
            <person name="Williams K.H."/>
            <person name="Hubbard S.S."/>
            <person name="Banfield J.F."/>
        </authorList>
    </citation>
    <scope>NUCLEOTIDE SEQUENCE [LARGE SCALE GENOMIC DNA]</scope>
</reference>
<dbReference type="Proteomes" id="UP000179118">
    <property type="component" value="Unassembled WGS sequence"/>
</dbReference>
<sequence>MAKRELFALLRTVSVLKCTDLSLLLWVGELLYGTGEYKYSIVCFNRVIEGLDHDDQDIRLKALTGRLESELATKLQNIINGRADPKGYAEAKHSYGIIVRDLYALNPEAQLSLKKRLEQITKSMGILAIGNSYYRGFS</sequence>
<name>A0A1G2S5I1_9BACT</name>
<accession>A0A1G2S5I1</accession>
<evidence type="ECO:0000313" key="2">
    <source>
        <dbReference type="Proteomes" id="UP000179118"/>
    </source>
</evidence>
<protein>
    <submittedName>
        <fullName evidence="1">Uncharacterized protein</fullName>
    </submittedName>
</protein>
<proteinExistence type="predicted"/>
<organism evidence="1 2">
    <name type="scientific">Candidatus Yonathbacteria bacterium RIFCSPHIGHO2_02_FULL_44_14</name>
    <dbReference type="NCBI Taxonomy" id="1802724"/>
    <lineage>
        <taxon>Bacteria</taxon>
        <taxon>Candidatus Yonathiibacteriota</taxon>
    </lineage>
</organism>
<dbReference type="EMBL" id="MHUT01000022">
    <property type="protein sequence ID" value="OHA80355.1"/>
    <property type="molecule type" value="Genomic_DNA"/>
</dbReference>
<evidence type="ECO:0000313" key="1">
    <source>
        <dbReference type="EMBL" id="OHA80355.1"/>
    </source>
</evidence>
<gene>
    <name evidence="1" type="ORF">A3D51_03505</name>
</gene>